<evidence type="ECO:0000256" key="2">
    <source>
        <dbReference type="ARBA" id="ARBA00022643"/>
    </source>
</evidence>
<dbReference type="AlphaFoldDB" id="A0A7Z0ABE5"/>
<keyword evidence="5" id="KW-1185">Reference proteome</keyword>
<dbReference type="Proteomes" id="UP000539111">
    <property type="component" value="Unassembled WGS sequence"/>
</dbReference>
<dbReference type="EC" id="1.13.12.16" evidence="4"/>
<evidence type="ECO:0000256" key="3">
    <source>
        <dbReference type="ARBA" id="ARBA00023002"/>
    </source>
</evidence>
<reference evidence="4 5" key="1">
    <citation type="submission" date="2020-07" db="EMBL/GenBank/DDBJ databases">
        <title>Sequencing the genomes of 1000 actinobacteria strains.</title>
        <authorList>
            <person name="Klenk H.-P."/>
        </authorList>
    </citation>
    <scope>NUCLEOTIDE SEQUENCE [LARGE SCALE GENOMIC DNA]</scope>
    <source>
        <strain evidence="4 5">DSM 26341</strain>
    </source>
</reference>
<keyword evidence="4" id="KW-0503">Monooxygenase</keyword>
<name>A0A7Z0ABE5_9MICO</name>
<dbReference type="RefSeq" id="WP_179426018.1">
    <property type="nucleotide sequence ID" value="NZ_JACBZP010000001.1"/>
</dbReference>
<keyword evidence="2" id="KW-0288">FMN</keyword>
<dbReference type="EMBL" id="JACBZP010000001">
    <property type="protein sequence ID" value="NYI66568.1"/>
    <property type="molecule type" value="Genomic_DNA"/>
</dbReference>
<organism evidence="4 5">
    <name type="scientific">Spelaeicoccus albus</name>
    <dbReference type="NCBI Taxonomy" id="1280376"/>
    <lineage>
        <taxon>Bacteria</taxon>
        <taxon>Bacillati</taxon>
        <taxon>Actinomycetota</taxon>
        <taxon>Actinomycetes</taxon>
        <taxon>Micrococcales</taxon>
        <taxon>Brevibacteriaceae</taxon>
        <taxon>Spelaeicoccus</taxon>
    </lineage>
</organism>
<evidence type="ECO:0000313" key="5">
    <source>
        <dbReference type="Proteomes" id="UP000539111"/>
    </source>
</evidence>
<proteinExistence type="predicted"/>
<gene>
    <name evidence="4" type="ORF">BJY26_000874</name>
</gene>
<dbReference type="SUPFAM" id="SSF51412">
    <property type="entry name" value="Inosine monophosphate dehydrogenase (IMPDH)"/>
    <property type="match status" value="1"/>
</dbReference>
<sequence length="326" mass="33490">MLSTWLTRTLNLRAPIIGAPMANRSGGRLARAVTSGGGLGMIGAGSAATPAWLRENAARASTPDDATQGDAGDGERFGVGLMTWSIDRDRTLFDAVLAERPAVVSLSFGDPAPYVDDVHDAGALVMSQVNTPADLRLAEDAGVDFVVAQGTDAGGHTGVIGTLPLLQQVLDRASIPVLAAGGIATGRGLAAVLAAGAEGAVVGTALLGSPEADIPDGLRERLFAAEAEETVYTRAFDTAMGTPWPHRWGGRAIHNRFIDEWDGRLDELAHDGHAGDLVRAANRAGNPDAAGLYAGQGVGMLSDGAPAADVVARMATDAEALLGRRF</sequence>
<evidence type="ECO:0000313" key="4">
    <source>
        <dbReference type="EMBL" id="NYI66568.1"/>
    </source>
</evidence>
<keyword evidence="1" id="KW-0285">Flavoprotein</keyword>
<keyword evidence="3 4" id="KW-0560">Oxidoreductase</keyword>
<protein>
    <submittedName>
        <fullName evidence="4">Nitronate monooxygenase</fullName>
        <ecNumber evidence="4">1.13.12.16</ecNumber>
    </submittedName>
</protein>
<dbReference type="InterPro" id="IPR004136">
    <property type="entry name" value="NMO"/>
</dbReference>
<dbReference type="PANTHER" id="PTHR32332">
    <property type="entry name" value="2-NITROPROPANE DIOXYGENASE"/>
    <property type="match status" value="1"/>
</dbReference>
<comment type="caution">
    <text evidence="4">The sequence shown here is derived from an EMBL/GenBank/DDBJ whole genome shotgun (WGS) entry which is preliminary data.</text>
</comment>
<dbReference type="CDD" id="cd04730">
    <property type="entry name" value="NPD_like"/>
    <property type="match status" value="1"/>
</dbReference>
<dbReference type="GO" id="GO:0018580">
    <property type="term" value="F:nitronate monooxygenase activity"/>
    <property type="evidence" value="ECO:0007669"/>
    <property type="project" value="UniProtKB-EC"/>
</dbReference>
<evidence type="ECO:0000256" key="1">
    <source>
        <dbReference type="ARBA" id="ARBA00022630"/>
    </source>
</evidence>
<dbReference type="Gene3D" id="3.20.20.70">
    <property type="entry name" value="Aldolase class I"/>
    <property type="match status" value="1"/>
</dbReference>
<dbReference type="InterPro" id="IPR013785">
    <property type="entry name" value="Aldolase_TIM"/>
</dbReference>
<accession>A0A7Z0ABE5</accession>
<dbReference type="Pfam" id="PF03060">
    <property type="entry name" value="NMO"/>
    <property type="match status" value="1"/>
</dbReference>